<dbReference type="InterPro" id="IPR013078">
    <property type="entry name" value="His_Pase_superF_clade-1"/>
</dbReference>
<organism evidence="1 2">
    <name type="scientific">Thauera linaloolentis (strain DSM 12138 / JCM 21573 / CCUG 41526 / CIP 105981 / IAM 15112 / NBRC 102519 / 47Lol)</name>
    <dbReference type="NCBI Taxonomy" id="1123367"/>
    <lineage>
        <taxon>Bacteria</taxon>
        <taxon>Pseudomonadati</taxon>
        <taxon>Pseudomonadota</taxon>
        <taxon>Betaproteobacteria</taxon>
        <taxon>Rhodocyclales</taxon>
        <taxon>Zoogloeaceae</taxon>
        <taxon>Thauera</taxon>
    </lineage>
</organism>
<name>N6YRV4_THAL4</name>
<dbReference type="GO" id="GO:0016791">
    <property type="term" value="F:phosphatase activity"/>
    <property type="evidence" value="ECO:0007669"/>
    <property type="project" value="TreeGrafter"/>
</dbReference>
<dbReference type="PANTHER" id="PTHR48100:SF1">
    <property type="entry name" value="HISTIDINE PHOSPHATASE FAMILY PROTEIN-RELATED"/>
    <property type="match status" value="1"/>
</dbReference>
<dbReference type="RefSeq" id="WP_004343348.1">
    <property type="nucleotide sequence ID" value="NZ_AMXE01000085.1"/>
</dbReference>
<proteinExistence type="predicted"/>
<dbReference type="Gene3D" id="3.40.50.1240">
    <property type="entry name" value="Phosphoglycerate mutase-like"/>
    <property type="match status" value="1"/>
</dbReference>
<protein>
    <submittedName>
        <fullName evidence="1">Putative phosphoglycerate mutase</fullName>
    </submittedName>
</protein>
<reference evidence="1 2" key="1">
    <citation type="submission" date="2012-09" db="EMBL/GenBank/DDBJ databases">
        <title>Draft Genome Sequences of 6 Strains from Genus Thauera.</title>
        <authorList>
            <person name="Liu B."/>
            <person name="Shapleigh J.P."/>
            <person name="Frostegard A.H."/>
        </authorList>
    </citation>
    <scope>NUCLEOTIDE SEQUENCE [LARGE SCALE GENOMIC DNA]</scope>
    <source>
        <strain evidence="2">47Lol / DSM 12138</strain>
    </source>
</reference>
<dbReference type="STRING" id="1123367.GCA_000621305_02751"/>
<dbReference type="CDD" id="cd07067">
    <property type="entry name" value="HP_PGM_like"/>
    <property type="match status" value="1"/>
</dbReference>
<dbReference type="GO" id="GO:0005737">
    <property type="term" value="C:cytoplasm"/>
    <property type="evidence" value="ECO:0007669"/>
    <property type="project" value="TreeGrafter"/>
</dbReference>
<dbReference type="Pfam" id="PF00300">
    <property type="entry name" value="His_Phos_1"/>
    <property type="match status" value="1"/>
</dbReference>
<comment type="caution">
    <text evidence="1">The sequence shown here is derived from an EMBL/GenBank/DDBJ whole genome shotgun (WGS) entry which is preliminary data.</text>
</comment>
<sequence>MPAIPALPGTRCRRRLYLMRHGAVVYFDDAGLPLDPRTVPLTAEGRAQAQAAAELLADVDFDLAFCSGLTRTRETARIVLGARALPLHEEPRLKEVRGGRFDAVPPHARERVIGHAYETATDADGRFIGGEAWADFRERILAGWSGLLARNDWRNLLLVAHDGVNRMLMSHFVGAGLAGLKGFEQDPACLNLIEMDVRDGVAERVYLRAVNIAAYDPIRDGKHETVMEGIHRAYRAQ</sequence>
<dbReference type="SUPFAM" id="SSF53254">
    <property type="entry name" value="Phosphoglycerate mutase-like"/>
    <property type="match status" value="1"/>
</dbReference>
<dbReference type="InterPro" id="IPR050275">
    <property type="entry name" value="PGM_Phosphatase"/>
</dbReference>
<dbReference type="SMART" id="SM00855">
    <property type="entry name" value="PGAM"/>
    <property type="match status" value="1"/>
</dbReference>
<dbReference type="PANTHER" id="PTHR48100">
    <property type="entry name" value="BROAD-SPECIFICITY PHOSPHATASE YOR283W-RELATED"/>
    <property type="match status" value="1"/>
</dbReference>
<dbReference type="EMBL" id="AMXE01000085">
    <property type="protein sequence ID" value="ENO85102.1"/>
    <property type="molecule type" value="Genomic_DNA"/>
</dbReference>
<keyword evidence="2" id="KW-1185">Reference proteome</keyword>
<evidence type="ECO:0000313" key="1">
    <source>
        <dbReference type="EMBL" id="ENO85102.1"/>
    </source>
</evidence>
<evidence type="ECO:0000313" key="2">
    <source>
        <dbReference type="Proteomes" id="UP000013232"/>
    </source>
</evidence>
<gene>
    <name evidence="1" type="ORF">C666_16050</name>
</gene>
<accession>N6YRV4</accession>
<dbReference type="InterPro" id="IPR029033">
    <property type="entry name" value="His_PPase_superfam"/>
</dbReference>
<dbReference type="AlphaFoldDB" id="N6YRV4"/>
<dbReference type="eggNOG" id="COG0406">
    <property type="taxonomic scope" value="Bacteria"/>
</dbReference>
<dbReference type="OrthoDB" id="9781415at2"/>
<dbReference type="Proteomes" id="UP000013232">
    <property type="component" value="Unassembled WGS sequence"/>
</dbReference>